<organism evidence="3">
    <name type="scientific">Haemonchus placei</name>
    <name type="common">Barber's pole worm</name>
    <dbReference type="NCBI Taxonomy" id="6290"/>
    <lineage>
        <taxon>Eukaryota</taxon>
        <taxon>Metazoa</taxon>
        <taxon>Ecdysozoa</taxon>
        <taxon>Nematoda</taxon>
        <taxon>Chromadorea</taxon>
        <taxon>Rhabditida</taxon>
        <taxon>Rhabditina</taxon>
        <taxon>Rhabditomorpha</taxon>
        <taxon>Strongyloidea</taxon>
        <taxon>Trichostrongylidae</taxon>
        <taxon>Haemonchus</taxon>
    </lineage>
</organism>
<dbReference type="EMBL" id="UZAF01016838">
    <property type="protein sequence ID" value="VDO34559.1"/>
    <property type="molecule type" value="Genomic_DNA"/>
</dbReference>
<evidence type="ECO:0000313" key="1">
    <source>
        <dbReference type="EMBL" id="VDO34559.1"/>
    </source>
</evidence>
<reference evidence="1 2" key="2">
    <citation type="submission" date="2018-11" db="EMBL/GenBank/DDBJ databases">
        <authorList>
            <consortium name="Pathogen Informatics"/>
        </authorList>
    </citation>
    <scope>NUCLEOTIDE SEQUENCE [LARGE SCALE GENOMIC DNA]</scope>
    <source>
        <strain evidence="1 2">MHpl1</strain>
    </source>
</reference>
<evidence type="ECO:0000313" key="3">
    <source>
        <dbReference type="WBParaSite" id="HPLM_0000834101-mRNA-1"/>
    </source>
</evidence>
<gene>
    <name evidence="1" type="ORF">HPLM_LOCUS8333</name>
</gene>
<sequence length="86" mass="9657">MTFLQSLPIDVEIRQNDSMLSVKPLIHVVVRHHIREFVPQILCIAGVEVLLGSIDVLIVVHSRIVFDVDASTIRPLIHVLEEVLDG</sequence>
<evidence type="ECO:0000313" key="2">
    <source>
        <dbReference type="Proteomes" id="UP000268014"/>
    </source>
</evidence>
<proteinExistence type="predicted"/>
<dbReference type="Proteomes" id="UP000268014">
    <property type="component" value="Unassembled WGS sequence"/>
</dbReference>
<keyword evidence="2" id="KW-1185">Reference proteome</keyword>
<dbReference type="AlphaFoldDB" id="A0A0N4WCS5"/>
<dbReference type="WBParaSite" id="HPLM_0000834101-mRNA-1">
    <property type="protein sequence ID" value="HPLM_0000834101-mRNA-1"/>
    <property type="gene ID" value="HPLM_0000834101"/>
</dbReference>
<protein>
    <submittedName>
        <fullName evidence="1 3">Uncharacterized protein</fullName>
    </submittedName>
</protein>
<reference evidence="3" key="1">
    <citation type="submission" date="2017-02" db="UniProtKB">
        <authorList>
            <consortium name="WormBaseParasite"/>
        </authorList>
    </citation>
    <scope>IDENTIFICATION</scope>
</reference>
<name>A0A0N4WCS5_HAEPC</name>
<accession>A0A0N4WCS5</accession>